<keyword evidence="1" id="KW-0472">Membrane</keyword>
<evidence type="ECO:0000256" key="1">
    <source>
        <dbReference type="SAM" id="Phobius"/>
    </source>
</evidence>
<dbReference type="HOGENOM" id="CLU_043059_1_0_1"/>
<dbReference type="AlphaFoldDB" id="H2B0J7"/>
<dbReference type="GO" id="GO:0006487">
    <property type="term" value="P:protein N-linked glycosylation"/>
    <property type="evidence" value="ECO:0007669"/>
    <property type="project" value="EnsemblFungi"/>
</dbReference>
<feature type="transmembrane region" description="Helical" evidence="1">
    <location>
        <begin position="107"/>
        <end position="127"/>
    </location>
</feature>
<dbReference type="Pfam" id="PF12326">
    <property type="entry name" value="EOS1"/>
    <property type="match status" value="1"/>
</dbReference>
<gene>
    <name evidence="2" type="primary">KAFR0J00790</name>
    <name evidence="2" type="ORF">KAFR_0J00790</name>
</gene>
<dbReference type="eggNOG" id="ENOG502QTWB">
    <property type="taxonomic scope" value="Eukaryota"/>
</dbReference>
<dbReference type="GO" id="GO:0034599">
    <property type="term" value="P:cellular response to oxidative stress"/>
    <property type="evidence" value="ECO:0007669"/>
    <property type="project" value="EnsemblFungi"/>
</dbReference>
<dbReference type="STRING" id="1071382.H2B0J7"/>
<dbReference type="EMBL" id="HE650830">
    <property type="protein sequence ID" value="CCF60147.1"/>
    <property type="molecule type" value="Genomic_DNA"/>
</dbReference>
<feature type="transmembrane region" description="Helical" evidence="1">
    <location>
        <begin position="78"/>
        <end position="95"/>
    </location>
</feature>
<keyword evidence="1" id="KW-0812">Transmembrane</keyword>
<name>H2B0J7_KAZAF</name>
<dbReference type="FunCoup" id="H2B0J7">
    <property type="interactions" value="29"/>
</dbReference>
<evidence type="ECO:0000313" key="3">
    <source>
        <dbReference type="Proteomes" id="UP000005220"/>
    </source>
</evidence>
<dbReference type="GeneID" id="13883797"/>
<evidence type="ECO:0000313" key="2">
    <source>
        <dbReference type="EMBL" id="CCF60147.1"/>
    </source>
</evidence>
<keyword evidence="3" id="KW-1185">Reference proteome</keyword>
<dbReference type="RefSeq" id="XP_003959282.1">
    <property type="nucleotide sequence ID" value="XM_003959233.1"/>
</dbReference>
<dbReference type="PANTHER" id="PTHR28147:SF1">
    <property type="entry name" value="N-GLYCOSYLATION PROTEIN EOS1"/>
    <property type="match status" value="1"/>
</dbReference>
<sequence length="229" mass="26598">MPDHGKSNSDRFTSMKTLSLNRLTAKQHLFMALCRDVSLLPPIIYLFKSLNQTYQTIYQQQITTDLYDFIGPRASEHLLCSIWCFVSLYLSYVILDSLMVRWIVKYSTVAAILRMFSMSLILVTFEYMLLASLSPNNDYFLHTWILISCVLTGAYIWQNYLTSDLNYKHFKDKFQWNKKKTIDLYNIIVFCVVPVGIASFITMLGLLRILFIGRLDIQQVATFIQSSSS</sequence>
<feature type="transmembrane region" description="Helical" evidence="1">
    <location>
        <begin position="184"/>
        <end position="207"/>
    </location>
</feature>
<protein>
    <recommendedName>
        <fullName evidence="4">N-glycosylation protein EOS1</fullName>
    </recommendedName>
</protein>
<dbReference type="PANTHER" id="PTHR28147">
    <property type="entry name" value="N-GLYCOSYLATION PROTEIN EOS1"/>
    <property type="match status" value="1"/>
</dbReference>
<dbReference type="PRINTS" id="PR02070">
    <property type="entry name" value="NGLYCOSEOS1"/>
</dbReference>
<reference evidence="2 3" key="1">
    <citation type="journal article" date="2011" name="Proc. Natl. Acad. Sci. U.S.A.">
        <title>Evolutionary erosion of yeast sex chromosomes by mating-type switching accidents.</title>
        <authorList>
            <person name="Gordon J.L."/>
            <person name="Armisen D."/>
            <person name="Proux-Wera E."/>
            <person name="Oheigeartaigh S.S."/>
            <person name="Byrne K.P."/>
            <person name="Wolfe K.H."/>
        </authorList>
    </citation>
    <scope>NUCLEOTIDE SEQUENCE [LARGE SCALE GENOMIC DNA]</scope>
    <source>
        <strain evidence="3">ATCC 22294 / BCRC 22015 / CBS 2517 / CECT 1963 / NBRC 1671 / NRRL Y-8276</strain>
    </source>
</reference>
<keyword evidence="1" id="KW-1133">Transmembrane helix</keyword>
<dbReference type="OrthoDB" id="2139606at2759"/>
<dbReference type="Proteomes" id="UP000005220">
    <property type="component" value="Chromosome 10"/>
</dbReference>
<dbReference type="InParanoid" id="H2B0J7"/>
<organism evidence="2 3">
    <name type="scientific">Kazachstania africana (strain ATCC 22294 / BCRC 22015 / CBS 2517 / CECT 1963 / NBRC 1671 / NRRL Y-8276)</name>
    <name type="common">Yeast</name>
    <name type="synonym">Kluyveromyces africanus</name>
    <dbReference type="NCBI Taxonomy" id="1071382"/>
    <lineage>
        <taxon>Eukaryota</taxon>
        <taxon>Fungi</taxon>
        <taxon>Dikarya</taxon>
        <taxon>Ascomycota</taxon>
        <taxon>Saccharomycotina</taxon>
        <taxon>Saccharomycetes</taxon>
        <taxon>Saccharomycetales</taxon>
        <taxon>Saccharomycetaceae</taxon>
        <taxon>Kazachstania</taxon>
    </lineage>
</organism>
<dbReference type="KEGG" id="kaf:KAFR_0J00790"/>
<accession>H2B0J7</accession>
<proteinExistence type="predicted"/>
<evidence type="ECO:0008006" key="4">
    <source>
        <dbReference type="Google" id="ProtNLM"/>
    </source>
</evidence>
<dbReference type="GO" id="GO:0005789">
    <property type="term" value="C:endoplasmic reticulum membrane"/>
    <property type="evidence" value="ECO:0007669"/>
    <property type="project" value="EnsemblFungi"/>
</dbReference>
<dbReference type="InterPro" id="IPR021100">
    <property type="entry name" value="N-glycosylation_EOS1"/>
</dbReference>
<feature type="transmembrane region" description="Helical" evidence="1">
    <location>
        <begin position="139"/>
        <end position="157"/>
    </location>
</feature>